<organism evidence="3 4">
    <name type="scientific">Haliangium ochraceum (strain DSM 14365 / JCM 11303 / SMP-2)</name>
    <dbReference type="NCBI Taxonomy" id="502025"/>
    <lineage>
        <taxon>Bacteria</taxon>
        <taxon>Pseudomonadati</taxon>
        <taxon>Myxococcota</taxon>
        <taxon>Polyangia</taxon>
        <taxon>Haliangiales</taxon>
        <taxon>Kofleriaceae</taxon>
        <taxon>Haliangium</taxon>
    </lineage>
</organism>
<dbReference type="HOGENOM" id="CLU_010194_1_0_7"/>
<accession>D0LTJ6</accession>
<dbReference type="STRING" id="502025.Hoch_1334"/>
<dbReference type="Proteomes" id="UP000001880">
    <property type="component" value="Chromosome"/>
</dbReference>
<evidence type="ECO:0000313" key="4">
    <source>
        <dbReference type="Proteomes" id="UP000001880"/>
    </source>
</evidence>
<gene>
    <name evidence="3" type="ordered locus">Hoch_1334</name>
</gene>
<keyword evidence="2" id="KW-0560">Oxidoreductase</keyword>
<evidence type="ECO:0000256" key="2">
    <source>
        <dbReference type="ARBA" id="ARBA00023002"/>
    </source>
</evidence>
<sequence>MLHYDFSDRVAFVVGGSSGIGLATALAFARSGASVAIAARGDQAGQAACAALAGEGAQALFVQTDVREEDALTRAVAQVVERFGRLDFAVNCAGVGGDMAPLEQTDQQVWDDVMAINARGVWLGMRHQIPAMLASGGGAIVNMSAIYGAAGKAAHHAYVASKHAVIGVTRSVALEYATRGVRVNAICAGVTRTDGMRQAEAAAPEMVQALVAQHPMGRMASEDEIAGAALWLCSEGASYVTGAALAVDGGFLAA</sequence>
<dbReference type="OrthoDB" id="5354363at2"/>
<dbReference type="RefSeq" id="WP_012826500.1">
    <property type="nucleotide sequence ID" value="NC_013440.1"/>
</dbReference>
<dbReference type="FunFam" id="3.40.50.720:FF:000084">
    <property type="entry name" value="Short-chain dehydrogenase reductase"/>
    <property type="match status" value="1"/>
</dbReference>
<dbReference type="Gene3D" id="3.40.50.720">
    <property type="entry name" value="NAD(P)-binding Rossmann-like Domain"/>
    <property type="match status" value="1"/>
</dbReference>
<reference evidence="3 4" key="1">
    <citation type="journal article" date="2010" name="Stand. Genomic Sci.">
        <title>Complete genome sequence of Haliangium ochraceum type strain (SMP-2).</title>
        <authorList>
            <consortium name="US DOE Joint Genome Institute (JGI-PGF)"/>
            <person name="Ivanova N."/>
            <person name="Daum C."/>
            <person name="Lang E."/>
            <person name="Abt B."/>
            <person name="Kopitz M."/>
            <person name="Saunders E."/>
            <person name="Lapidus A."/>
            <person name="Lucas S."/>
            <person name="Glavina Del Rio T."/>
            <person name="Nolan M."/>
            <person name="Tice H."/>
            <person name="Copeland A."/>
            <person name="Cheng J.F."/>
            <person name="Chen F."/>
            <person name="Bruce D."/>
            <person name="Goodwin L."/>
            <person name="Pitluck S."/>
            <person name="Mavromatis K."/>
            <person name="Pati A."/>
            <person name="Mikhailova N."/>
            <person name="Chen A."/>
            <person name="Palaniappan K."/>
            <person name="Land M."/>
            <person name="Hauser L."/>
            <person name="Chang Y.J."/>
            <person name="Jeffries C.D."/>
            <person name="Detter J.C."/>
            <person name="Brettin T."/>
            <person name="Rohde M."/>
            <person name="Goker M."/>
            <person name="Bristow J."/>
            <person name="Markowitz V."/>
            <person name="Eisen J.A."/>
            <person name="Hugenholtz P."/>
            <person name="Kyrpides N.C."/>
            <person name="Klenk H.P."/>
        </authorList>
    </citation>
    <scope>NUCLEOTIDE SEQUENCE [LARGE SCALE GENOMIC DNA]</scope>
    <source>
        <strain evidence="4">DSM 14365 / CIP 107738 / JCM 11303 / AJ 13395 / SMP-2</strain>
    </source>
</reference>
<comment type="similarity">
    <text evidence="1">Belongs to the short-chain dehydrogenases/reductases (SDR) family.</text>
</comment>
<dbReference type="InterPro" id="IPR002347">
    <property type="entry name" value="SDR_fam"/>
</dbReference>
<name>D0LTJ6_HALO1</name>
<dbReference type="SUPFAM" id="SSF51735">
    <property type="entry name" value="NAD(P)-binding Rossmann-fold domains"/>
    <property type="match status" value="1"/>
</dbReference>
<dbReference type="CDD" id="cd05233">
    <property type="entry name" value="SDR_c"/>
    <property type="match status" value="1"/>
</dbReference>
<dbReference type="PANTHER" id="PTHR24321:SF8">
    <property type="entry name" value="ESTRADIOL 17-BETA-DEHYDROGENASE 8-RELATED"/>
    <property type="match status" value="1"/>
</dbReference>
<dbReference type="KEGG" id="hoh:Hoch_1334"/>
<protein>
    <submittedName>
        <fullName evidence="3">Short-chain dehydrogenase/reductase SDR</fullName>
    </submittedName>
</protein>
<keyword evidence="4" id="KW-1185">Reference proteome</keyword>
<dbReference type="EMBL" id="CP001804">
    <property type="protein sequence ID" value="ACY13891.1"/>
    <property type="molecule type" value="Genomic_DNA"/>
</dbReference>
<dbReference type="PRINTS" id="PR00080">
    <property type="entry name" value="SDRFAMILY"/>
</dbReference>
<dbReference type="PRINTS" id="PR00081">
    <property type="entry name" value="GDHRDH"/>
</dbReference>
<dbReference type="PANTHER" id="PTHR24321">
    <property type="entry name" value="DEHYDROGENASES, SHORT CHAIN"/>
    <property type="match status" value="1"/>
</dbReference>
<dbReference type="PROSITE" id="PS00061">
    <property type="entry name" value="ADH_SHORT"/>
    <property type="match status" value="1"/>
</dbReference>
<dbReference type="NCBIfam" id="NF005559">
    <property type="entry name" value="PRK07231.1"/>
    <property type="match status" value="1"/>
</dbReference>
<dbReference type="InterPro" id="IPR036291">
    <property type="entry name" value="NAD(P)-bd_dom_sf"/>
</dbReference>
<dbReference type="AlphaFoldDB" id="D0LTJ6"/>
<proteinExistence type="inferred from homology"/>
<dbReference type="GO" id="GO:0016491">
    <property type="term" value="F:oxidoreductase activity"/>
    <property type="evidence" value="ECO:0007669"/>
    <property type="project" value="UniProtKB-KW"/>
</dbReference>
<evidence type="ECO:0000256" key="1">
    <source>
        <dbReference type="ARBA" id="ARBA00006484"/>
    </source>
</evidence>
<dbReference type="InterPro" id="IPR020904">
    <property type="entry name" value="Sc_DH/Rdtase_CS"/>
</dbReference>
<dbReference type="eggNOG" id="COG1028">
    <property type="taxonomic scope" value="Bacteria"/>
</dbReference>
<evidence type="ECO:0000313" key="3">
    <source>
        <dbReference type="EMBL" id="ACY13891.1"/>
    </source>
</evidence>
<dbReference type="Pfam" id="PF13561">
    <property type="entry name" value="adh_short_C2"/>
    <property type="match status" value="1"/>
</dbReference>